<evidence type="ECO:0000313" key="7">
    <source>
        <dbReference type="EMBL" id="KAK5168437.1"/>
    </source>
</evidence>
<reference evidence="7 8" key="1">
    <citation type="submission" date="2023-08" db="EMBL/GenBank/DDBJ databases">
        <title>Black Yeasts Isolated from many extreme environments.</title>
        <authorList>
            <person name="Coleine C."/>
            <person name="Stajich J.E."/>
            <person name="Selbmann L."/>
        </authorList>
    </citation>
    <scope>NUCLEOTIDE SEQUENCE [LARGE SCALE GENOMIC DNA]</scope>
    <source>
        <strain evidence="7 8">CCFEE 5935</strain>
    </source>
</reference>
<evidence type="ECO:0000313" key="8">
    <source>
        <dbReference type="Proteomes" id="UP001337655"/>
    </source>
</evidence>
<evidence type="ECO:0000256" key="4">
    <source>
        <dbReference type="ARBA" id="ARBA00023136"/>
    </source>
</evidence>
<dbReference type="InterPro" id="IPR050307">
    <property type="entry name" value="Sterol_Desaturase_Related"/>
</dbReference>
<protein>
    <recommendedName>
        <fullName evidence="6">Fatty acid hydroxylase domain-containing protein</fullName>
    </recommendedName>
</protein>
<keyword evidence="4 5" id="KW-0472">Membrane</keyword>
<feature type="domain" description="Fatty acid hydroxylase" evidence="6">
    <location>
        <begin position="220"/>
        <end position="350"/>
    </location>
</feature>
<dbReference type="PANTHER" id="PTHR11863">
    <property type="entry name" value="STEROL DESATURASE"/>
    <property type="match status" value="1"/>
</dbReference>
<dbReference type="AlphaFoldDB" id="A0AAV9P6L6"/>
<dbReference type="Proteomes" id="UP001337655">
    <property type="component" value="Unassembled WGS sequence"/>
</dbReference>
<comment type="caution">
    <text evidence="7">The sequence shown here is derived from an EMBL/GenBank/DDBJ whole genome shotgun (WGS) entry which is preliminary data.</text>
</comment>
<dbReference type="EMBL" id="JAVRRT010000010">
    <property type="protein sequence ID" value="KAK5168437.1"/>
    <property type="molecule type" value="Genomic_DNA"/>
</dbReference>
<evidence type="ECO:0000256" key="5">
    <source>
        <dbReference type="SAM" id="Phobius"/>
    </source>
</evidence>
<evidence type="ECO:0000259" key="6">
    <source>
        <dbReference type="Pfam" id="PF04116"/>
    </source>
</evidence>
<feature type="transmembrane region" description="Helical" evidence="5">
    <location>
        <begin position="27"/>
        <end position="47"/>
    </location>
</feature>
<dbReference type="GO" id="GO:0016491">
    <property type="term" value="F:oxidoreductase activity"/>
    <property type="evidence" value="ECO:0007669"/>
    <property type="project" value="InterPro"/>
</dbReference>
<comment type="subcellular location">
    <subcellularLocation>
        <location evidence="1">Membrane</location>
    </subcellularLocation>
</comment>
<dbReference type="GO" id="GO:0005506">
    <property type="term" value="F:iron ion binding"/>
    <property type="evidence" value="ECO:0007669"/>
    <property type="project" value="InterPro"/>
</dbReference>
<evidence type="ECO:0000256" key="1">
    <source>
        <dbReference type="ARBA" id="ARBA00004370"/>
    </source>
</evidence>
<dbReference type="GO" id="GO:0016020">
    <property type="term" value="C:membrane"/>
    <property type="evidence" value="ECO:0007669"/>
    <property type="project" value="UniProtKB-SubCell"/>
</dbReference>
<feature type="transmembrane region" description="Helical" evidence="5">
    <location>
        <begin position="59"/>
        <end position="77"/>
    </location>
</feature>
<dbReference type="GeneID" id="89928345"/>
<feature type="transmembrane region" description="Helical" evidence="5">
    <location>
        <begin position="119"/>
        <end position="137"/>
    </location>
</feature>
<dbReference type="InterPro" id="IPR006694">
    <property type="entry name" value="Fatty_acid_hydroxylase"/>
</dbReference>
<proteinExistence type="predicted"/>
<keyword evidence="3 5" id="KW-1133">Transmembrane helix</keyword>
<name>A0AAV9P6L6_9PEZI</name>
<dbReference type="GO" id="GO:0008610">
    <property type="term" value="P:lipid biosynthetic process"/>
    <property type="evidence" value="ECO:0007669"/>
    <property type="project" value="InterPro"/>
</dbReference>
<dbReference type="RefSeq" id="XP_064658047.1">
    <property type="nucleotide sequence ID" value="XM_064804246.1"/>
</dbReference>
<keyword evidence="8" id="KW-1185">Reference proteome</keyword>
<keyword evidence="2 5" id="KW-0812">Transmembrane</keyword>
<gene>
    <name evidence="7" type="ORF">LTR77_007007</name>
</gene>
<feature type="transmembrane region" description="Helical" evidence="5">
    <location>
        <begin position="215"/>
        <end position="237"/>
    </location>
</feature>
<accession>A0AAV9P6L6</accession>
<organism evidence="7 8">
    <name type="scientific">Saxophila tyrrhenica</name>
    <dbReference type="NCBI Taxonomy" id="1690608"/>
    <lineage>
        <taxon>Eukaryota</taxon>
        <taxon>Fungi</taxon>
        <taxon>Dikarya</taxon>
        <taxon>Ascomycota</taxon>
        <taxon>Pezizomycotina</taxon>
        <taxon>Dothideomycetes</taxon>
        <taxon>Dothideomycetidae</taxon>
        <taxon>Mycosphaerellales</taxon>
        <taxon>Extremaceae</taxon>
        <taxon>Saxophila</taxon>
    </lineage>
</organism>
<dbReference type="Pfam" id="PF04116">
    <property type="entry name" value="FA_hydroxylase"/>
    <property type="match status" value="1"/>
</dbReference>
<evidence type="ECO:0000256" key="3">
    <source>
        <dbReference type="ARBA" id="ARBA00022989"/>
    </source>
</evidence>
<evidence type="ECO:0000256" key="2">
    <source>
        <dbReference type="ARBA" id="ARBA00022692"/>
    </source>
</evidence>
<sequence length="361" mass="40893">MIKTPPDGQAQRAQVVRDRSSALLPRCLLGALLLTAICLPTLYQPFLDRVYALLYTSDFYRFSGFETVLTILSYATIEPLFTYKFGHNPQLRIDVRGSTQDLHKPRPRLPKMQRPWHRFYEMFIYVAPLFCLDLIMIKKFADVPINDIRRTGNYEPVIARTGGTYILHSNSSSRHQPAGNISPSFLLPSVHNFSLSSPLQLERALPPVPPTSQRLALELMTAFFIYDFVFFATHLAFHKIGALSRLHNPHHTHAEIHPQITNRLSIAERLSLVMLANFSLNIIGSHVVTRTLFVPIFVYLLIEIHSGMDLDWGYDKILPAGCGAGARSHAHHHKTGTGAYAPFFGWWDAAYAWCVSARKQA</sequence>